<accession>A0AAW0S735</accession>
<gene>
    <name evidence="1" type="ORF">G3M48_001901</name>
</gene>
<sequence>MPPLRTCLTNSRNTLAGWPEPKTQITQSCQKLETAVKKVQAQEETRKRGSVKPEPIYWFGKCKTRSYKL</sequence>
<proteinExistence type="predicted"/>
<comment type="caution">
    <text evidence="1">The sequence shown here is derived from an EMBL/GenBank/DDBJ whole genome shotgun (WGS) entry which is preliminary data.</text>
</comment>
<evidence type="ECO:0000313" key="2">
    <source>
        <dbReference type="Proteomes" id="UP001397290"/>
    </source>
</evidence>
<reference evidence="1 2" key="1">
    <citation type="submission" date="2020-02" db="EMBL/GenBank/DDBJ databases">
        <title>Comparative genomics of the hypocrealean fungal genus Beauvera.</title>
        <authorList>
            <person name="Showalter D.N."/>
            <person name="Bushley K.E."/>
            <person name="Rehner S.A."/>
        </authorList>
    </citation>
    <scope>NUCLEOTIDE SEQUENCE [LARGE SCALE GENOMIC DNA]</scope>
    <source>
        <strain evidence="1 2">ARSEF4384</strain>
    </source>
</reference>
<dbReference type="Proteomes" id="UP001397290">
    <property type="component" value="Unassembled WGS sequence"/>
</dbReference>
<dbReference type="AlphaFoldDB" id="A0AAW0S735"/>
<dbReference type="EMBL" id="JAAHCF010000016">
    <property type="protein sequence ID" value="KAK8150429.1"/>
    <property type="molecule type" value="Genomic_DNA"/>
</dbReference>
<name>A0AAW0S735_9HYPO</name>
<organism evidence="1 2">
    <name type="scientific">Beauveria asiatica</name>
    <dbReference type="NCBI Taxonomy" id="1069075"/>
    <lineage>
        <taxon>Eukaryota</taxon>
        <taxon>Fungi</taxon>
        <taxon>Dikarya</taxon>
        <taxon>Ascomycota</taxon>
        <taxon>Pezizomycotina</taxon>
        <taxon>Sordariomycetes</taxon>
        <taxon>Hypocreomycetidae</taxon>
        <taxon>Hypocreales</taxon>
        <taxon>Cordycipitaceae</taxon>
        <taxon>Beauveria</taxon>
    </lineage>
</organism>
<keyword evidence="2" id="KW-1185">Reference proteome</keyword>
<protein>
    <submittedName>
        <fullName evidence="1">Uncharacterized protein</fullName>
    </submittedName>
</protein>
<evidence type="ECO:0000313" key="1">
    <source>
        <dbReference type="EMBL" id="KAK8150429.1"/>
    </source>
</evidence>